<dbReference type="InterPro" id="IPR055290">
    <property type="entry name" value="At3g26010-like"/>
</dbReference>
<proteinExistence type="predicted"/>
<evidence type="ECO:0000313" key="2">
    <source>
        <dbReference type="EMBL" id="KYP44865.1"/>
    </source>
</evidence>
<evidence type="ECO:0000259" key="1">
    <source>
        <dbReference type="PROSITE" id="PS50181"/>
    </source>
</evidence>
<accession>A0A151RQN4</accession>
<dbReference type="Gene3D" id="1.20.1280.50">
    <property type="match status" value="1"/>
</dbReference>
<dbReference type="InterPro" id="IPR001810">
    <property type="entry name" value="F-box_dom"/>
</dbReference>
<dbReference type="InterPro" id="IPR056592">
    <property type="entry name" value="Beta-prop_At3g26010-like"/>
</dbReference>
<gene>
    <name evidence="2" type="ORF">KK1_033606</name>
</gene>
<feature type="domain" description="F-box" evidence="1">
    <location>
        <begin position="2"/>
        <end position="47"/>
    </location>
</feature>
<dbReference type="Proteomes" id="UP000075243">
    <property type="component" value="Unassembled WGS sequence"/>
</dbReference>
<dbReference type="PANTHER" id="PTHR35546:SF21">
    <property type="entry name" value="F-BOX DOMAIN-CONTAINING PROTEIN"/>
    <property type="match status" value="1"/>
</dbReference>
<dbReference type="Pfam" id="PF24750">
    <property type="entry name" value="b-prop_At3g26010-like"/>
    <property type="match status" value="1"/>
</dbReference>
<name>A0A151RQN4_CAJCA</name>
<dbReference type="InterPro" id="IPR036047">
    <property type="entry name" value="F-box-like_dom_sf"/>
</dbReference>
<dbReference type="PANTHER" id="PTHR35546">
    <property type="entry name" value="F-BOX PROTEIN INTERACTION DOMAIN PROTEIN-RELATED"/>
    <property type="match status" value="1"/>
</dbReference>
<dbReference type="Pfam" id="PF00646">
    <property type="entry name" value="F-box"/>
    <property type="match status" value="1"/>
</dbReference>
<reference evidence="2" key="1">
    <citation type="journal article" date="2012" name="Nat. Biotechnol.">
        <title>Draft genome sequence of pigeonpea (Cajanus cajan), an orphan legume crop of resource-poor farmers.</title>
        <authorList>
            <person name="Varshney R.K."/>
            <person name="Chen W."/>
            <person name="Li Y."/>
            <person name="Bharti A.K."/>
            <person name="Saxena R.K."/>
            <person name="Schlueter J.A."/>
            <person name="Donoghue M.T."/>
            <person name="Azam S."/>
            <person name="Fan G."/>
            <person name="Whaley A.M."/>
            <person name="Farmer A.D."/>
            <person name="Sheridan J."/>
            <person name="Iwata A."/>
            <person name="Tuteja R."/>
            <person name="Penmetsa R.V."/>
            <person name="Wu W."/>
            <person name="Upadhyaya H.D."/>
            <person name="Yang S.P."/>
            <person name="Shah T."/>
            <person name="Saxena K.B."/>
            <person name="Michael T."/>
            <person name="McCombie W.R."/>
            <person name="Yang B."/>
            <person name="Zhang G."/>
            <person name="Yang H."/>
            <person name="Wang J."/>
            <person name="Spillane C."/>
            <person name="Cook D.R."/>
            <person name="May G.D."/>
            <person name="Xu X."/>
            <person name="Jackson S.A."/>
        </authorList>
    </citation>
    <scope>NUCLEOTIDE SEQUENCE [LARGE SCALE GENOMIC DNA]</scope>
</reference>
<dbReference type="PROSITE" id="PS50181">
    <property type="entry name" value="FBOX"/>
    <property type="match status" value="1"/>
</dbReference>
<evidence type="ECO:0000313" key="3">
    <source>
        <dbReference type="Proteomes" id="UP000075243"/>
    </source>
</evidence>
<sequence>MKKVETLLNGDVLIEILSRIPAKELVSLKRVCREWRRVISSRSFAKVHVGRASGGEVAALTGFVFQERFVWCSDDIRTVSYIPLATRGVHHSVLDFLPEDVVVLASCRGSYPCESPVVYVCNPCNRDWVKLDWPWHVSQFGRSNNRTIALALAFEIHPSKGFIDTFKLVRVEKVEEGERYFKFELYEKGSWRESSEICNCYNNLVKNEGIYIRGVLHWLTDGDRVLTFDVEKELAWLVPVPVPAAEFTAVPEACIGESEGRLHYVVVSEQGFHVWNRVLERVNGPWVNPLAFKDGFLLMKVCVSLYLYDVNNNKMVQACSIKDLRSLCMFNPTVLPYSLSLVPLTSIVKGLKDKQTKVHTSWFRNLNFVNRC</sequence>
<keyword evidence="3" id="KW-1185">Reference proteome</keyword>
<organism evidence="2 3">
    <name type="scientific">Cajanus cajan</name>
    <name type="common">Pigeon pea</name>
    <name type="synonym">Cajanus indicus</name>
    <dbReference type="NCBI Taxonomy" id="3821"/>
    <lineage>
        <taxon>Eukaryota</taxon>
        <taxon>Viridiplantae</taxon>
        <taxon>Streptophyta</taxon>
        <taxon>Embryophyta</taxon>
        <taxon>Tracheophyta</taxon>
        <taxon>Spermatophyta</taxon>
        <taxon>Magnoliopsida</taxon>
        <taxon>eudicotyledons</taxon>
        <taxon>Gunneridae</taxon>
        <taxon>Pentapetalae</taxon>
        <taxon>rosids</taxon>
        <taxon>fabids</taxon>
        <taxon>Fabales</taxon>
        <taxon>Fabaceae</taxon>
        <taxon>Papilionoideae</taxon>
        <taxon>50 kb inversion clade</taxon>
        <taxon>NPAAA clade</taxon>
        <taxon>indigoferoid/millettioid clade</taxon>
        <taxon>Phaseoleae</taxon>
        <taxon>Cajanus</taxon>
    </lineage>
</organism>
<dbReference type="Gramene" id="C.cajan_31585.t">
    <property type="protein sequence ID" value="C.cajan_31585.t"/>
    <property type="gene ID" value="C.cajan_31585"/>
</dbReference>
<protein>
    <submittedName>
        <fullName evidence="2">F-box/kelch-repeat protein At3g17530 family</fullName>
    </submittedName>
</protein>
<dbReference type="AlphaFoldDB" id="A0A151RQN4"/>
<dbReference type="SUPFAM" id="SSF81383">
    <property type="entry name" value="F-box domain"/>
    <property type="match status" value="1"/>
</dbReference>
<dbReference type="STRING" id="3821.A0A151RQN4"/>
<dbReference type="OMA" id="VCCRSIF"/>
<dbReference type="SMART" id="SM00256">
    <property type="entry name" value="FBOX"/>
    <property type="match status" value="1"/>
</dbReference>
<dbReference type="EMBL" id="KQ483610">
    <property type="protein sequence ID" value="KYP44865.1"/>
    <property type="molecule type" value="Genomic_DNA"/>
</dbReference>